<gene>
    <name evidence="2" type="ORF">DI551_11570</name>
</gene>
<evidence type="ECO:0000313" key="2">
    <source>
        <dbReference type="EMBL" id="PZQ43723.1"/>
    </source>
</evidence>
<dbReference type="InterPro" id="IPR038695">
    <property type="entry name" value="Saro_0823-like_sf"/>
</dbReference>
<dbReference type="PANTHER" id="PTHR37953">
    <property type="entry name" value="UPF0127 PROTEIN MJ1496"/>
    <property type="match status" value="1"/>
</dbReference>
<proteinExistence type="predicted"/>
<evidence type="ECO:0000256" key="1">
    <source>
        <dbReference type="SAM" id="MobiDB-lite"/>
    </source>
</evidence>
<sequence length="166" mass="17754">MFVALCTLAACDDQKQAQTPVPDPAVAETSDNSAQNADSTHVLQILARDGKIHPFTVELALTPQQQAKGLMFRETMAENAGMLFYFGGEAIRSFWMKNTLIPLDMIFIGKDGTIVNVHANAVPNDLTAIKSEGPAAAVLELNGGTAGRLGIQAGDKVRHVFFGNAR</sequence>
<comment type="caution">
    <text evidence="2">The sequence shown here is derived from an EMBL/GenBank/DDBJ whole genome shotgun (WGS) entry which is preliminary data.</text>
</comment>
<dbReference type="PANTHER" id="PTHR37953:SF1">
    <property type="entry name" value="UPF0127 PROTEIN MJ1496"/>
    <property type="match status" value="1"/>
</dbReference>
<protein>
    <submittedName>
        <fullName evidence="2">DUF192 domain-containing protein</fullName>
    </submittedName>
</protein>
<dbReference type="InterPro" id="IPR003795">
    <property type="entry name" value="DUF192"/>
</dbReference>
<dbReference type="Pfam" id="PF02643">
    <property type="entry name" value="DUF192"/>
    <property type="match status" value="1"/>
</dbReference>
<evidence type="ECO:0000313" key="3">
    <source>
        <dbReference type="Proteomes" id="UP000249417"/>
    </source>
</evidence>
<accession>A0A2W5PME8</accession>
<name>A0A2W5PME8_9BACT</name>
<dbReference type="EMBL" id="QFQB01000135">
    <property type="protein sequence ID" value="PZQ43723.1"/>
    <property type="molecule type" value="Genomic_DNA"/>
</dbReference>
<reference evidence="2 3" key="1">
    <citation type="submission" date="2017-08" db="EMBL/GenBank/DDBJ databases">
        <title>Infants hospitalized years apart are colonized by the same room-sourced microbial strains.</title>
        <authorList>
            <person name="Brooks B."/>
            <person name="Olm M.R."/>
            <person name="Firek B.A."/>
            <person name="Baker R."/>
            <person name="Thomas B.C."/>
            <person name="Morowitz M.J."/>
            <person name="Banfield J.F."/>
        </authorList>
    </citation>
    <scope>NUCLEOTIDE SEQUENCE [LARGE SCALE GENOMIC DNA]</scope>
    <source>
        <strain evidence="2">S2_005_002_R2_29</strain>
    </source>
</reference>
<dbReference type="Proteomes" id="UP000249417">
    <property type="component" value="Unassembled WGS sequence"/>
</dbReference>
<organism evidence="2 3">
    <name type="scientific">Micavibrio aeruginosavorus</name>
    <dbReference type="NCBI Taxonomy" id="349221"/>
    <lineage>
        <taxon>Bacteria</taxon>
        <taxon>Pseudomonadati</taxon>
        <taxon>Bdellovibrionota</taxon>
        <taxon>Bdellovibrionia</taxon>
        <taxon>Bdellovibrionales</taxon>
        <taxon>Pseudobdellovibrionaceae</taxon>
        <taxon>Micavibrio</taxon>
    </lineage>
</organism>
<feature type="region of interest" description="Disordered" evidence="1">
    <location>
        <begin position="17"/>
        <end position="36"/>
    </location>
</feature>
<dbReference type="Gene3D" id="2.60.120.1140">
    <property type="entry name" value="Protein of unknown function DUF192"/>
    <property type="match status" value="1"/>
</dbReference>
<dbReference type="AlphaFoldDB" id="A0A2W5PME8"/>